<dbReference type="PRINTS" id="PR01837">
    <property type="entry name" value="MGTCSAPBPROT"/>
</dbReference>
<keyword evidence="3" id="KW-1003">Cell membrane</keyword>
<dbReference type="HOGENOM" id="CLU_079292_0_1_9"/>
<dbReference type="Proteomes" id="UP000004893">
    <property type="component" value="Unassembled WGS sequence"/>
</dbReference>
<sequence>MSAAILLQLEYFLRVLGAAACGAVIGYERESHMKSAGIRTHAIVALASSLMMVLSKYGFYDILAREHIGLDPSRIAAGVVTAVGFLGAGVIFNRKMNVVGITTAAGIWATVGIGMAFGAGMYVLSIASSLFIVLLQFLFHTRFLYGRNAVMEQITIQVDSKEEIKELLGGIFSSSKIKISNINARKVDDTTLEIKLHVKFPESYDIYEIFTLLKNNPQIKSIDI</sequence>
<dbReference type="RefSeq" id="WP_006443933.1">
    <property type="nucleotide sequence ID" value="NZ_CP036524.1"/>
</dbReference>
<dbReference type="PANTHER" id="PTHR33778">
    <property type="entry name" value="PROTEIN MGTC"/>
    <property type="match status" value="1"/>
</dbReference>
<evidence type="ECO:0000256" key="7">
    <source>
        <dbReference type="SAM" id="Phobius"/>
    </source>
</evidence>
<dbReference type="eggNOG" id="COG1285">
    <property type="taxonomic scope" value="Bacteria"/>
</dbReference>
<gene>
    <name evidence="9" type="ORF">CLOHYLEM_06576</name>
</gene>
<feature type="transmembrane region" description="Helical" evidence="7">
    <location>
        <begin position="40"/>
        <end position="60"/>
    </location>
</feature>
<keyword evidence="5 7" id="KW-1133">Transmembrane helix</keyword>
<comment type="caution">
    <text evidence="9">The sequence shown here is derived from an EMBL/GenBank/DDBJ whole genome shotgun (WGS) entry which is preliminary data.</text>
</comment>
<keyword evidence="10" id="KW-1185">Reference proteome</keyword>
<feature type="domain" description="MgtC/SapB/SrpB/YhiD N-terminal" evidence="8">
    <location>
        <begin position="17"/>
        <end position="139"/>
    </location>
</feature>
<evidence type="ECO:0000313" key="10">
    <source>
        <dbReference type="Proteomes" id="UP000004893"/>
    </source>
</evidence>
<evidence type="ECO:0000313" key="9">
    <source>
        <dbReference type="EMBL" id="EEG73291.1"/>
    </source>
</evidence>
<keyword evidence="4 7" id="KW-0812">Transmembrane</keyword>
<feature type="transmembrane region" description="Helical" evidence="7">
    <location>
        <begin position="12"/>
        <end position="28"/>
    </location>
</feature>
<organism evidence="9 10">
    <name type="scientific">[Clostridium] hylemonae DSM 15053</name>
    <dbReference type="NCBI Taxonomy" id="553973"/>
    <lineage>
        <taxon>Bacteria</taxon>
        <taxon>Bacillati</taxon>
        <taxon>Bacillota</taxon>
        <taxon>Clostridia</taxon>
        <taxon>Lachnospirales</taxon>
        <taxon>Lachnospiraceae</taxon>
    </lineage>
</organism>
<evidence type="ECO:0000256" key="1">
    <source>
        <dbReference type="ARBA" id="ARBA00004651"/>
    </source>
</evidence>
<reference evidence="9" key="2">
    <citation type="submission" date="2013-06" db="EMBL/GenBank/DDBJ databases">
        <title>Draft genome sequence of Clostridium hylemonae (DSM 15053).</title>
        <authorList>
            <person name="Sudarsanam P."/>
            <person name="Ley R."/>
            <person name="Guruge J."/>
            <person name="Turnbaugh P.J."/>
            <person name="Mahowald M."/>
            <person name="Liep D."/>
            <person name="Gordon J."/>
        </authorList>
    </citation>
    <scope>NUCLEOTIDE SEQUENCE</scope>
    <source>
        <strain evidence="9">DSM 15053</strain>
    </source>
</reference>
<evidence type="ECO:0000256" key="2">
    <source>
        <dbReference type="ARBA" id="ARBA00009298"/>
    </source>
</evidence>
<dbReference type="STRING" id="553973.CLOHYLEM_06576"/>
<dbReference type="AlphaFoldDB" id="C0C3B5"/>
<evidence type="ECO:0000259" key="8">
    <source>
        <dbReference type="Pfam" id="PF02308"/>
    </source>
</evidence>
<comment type="similarity">
    <text evidence="2">Belongs to the MgtC/SapB family.</text>
</comment>
<dbReference type="EMBL" id="ABYI02000028">
    <property type="protein sequence ID" value="EEG73291.1"/>
    <property type="molecule type" value="Genomic_DNA"/>
</dbReference>
<keyword evidence="6 7" id="KW-0472">Membrane</keyword>
<dbReference type="PANTHER" id="PTHR33778:SF1">
    <property type="entry name" value="MAGNESIUM TRANSPORTER YHID-RELATED"/>
    <property type="match status" value="1"/>
</dbReference>
<proteinExistence type="inferred from homology"/>
<evidence type="ECO:0000256" key="6">
    <source>
        <dbReference type="ARBA" id="ARBA00023136"/>
    </source>
</evidence>
<dbReference type="InterPro" id="IPR003416">
    <property type="entry name" value="MgtC/SapB/SrpB/YhiD_fam"/>
</dbReference>
<dbReference type="Pfam" id="PF02308">
    <property type="entry name" value="MgtC"/>
    <property type="match status" value="1"/>
</dbReference>
<reference evidence="9" key="1">
    <citation type="submission" date="2009-02" db="EMBL/GenBank/DDBJ databases">
        <authorList>
            <person name="Fulton L."/>
            <person name="Clifton S."/>
            <person name="Fulton B."/>
            <person name="Xu J."/>
            <person name="Minx P."/>
            <person name="Pepin K.H."/>
            <person name="Johnson M."/>
            <person name="Bhonagiri V."/>
            <person name="Nash W.E."/>
            <person name="Mardis E.R."/>
            <person name="Wilson R.K."/>
        </authorList>
    </citation>
    <scope>NUCLEOTIDE SEQUENCE [LARGE SCALE GENOMIC DNA]</scope>
    <source>
        <strain evidence="9">DSM 15053</strain>
    </source>
</reference>
<protein>
    <submittedName>
        <fullName evidence="9">Mg2+ transporter-C family protein</fullName>
    </submittedName>
</protein>
<name>C0C3B5_9FIRM</name>
<evidence type="ECO:0000256" key="5">
    <source>
        <dbReference type="ARBA" id="ARBA00022989"/>
    </source>
</evidence>
<dbReference type="OrthoDB" id="9811198at2"/>
<dbReference type="GO" id="GO:0005886">
    <property type="term" value="C:plasma membrane"/>
    <property type="evidence" value="ECO:0007669"/>
    <property type="project" value="UniProtKB-SubCell"/>
</dbReference>
<feature type="transmembrane region" description="Helical" evidence="7">
    <location>
        <begin position="72"/>
        <end position="91"/>
    </location>
</feature>
<evidence type="ECO:0000256" key="4">
    <source>
        <dbReference type="ARBA" id="ARBA00022692"/>
    </source>
</evidence>
<feature type="transmembrane region" description="Helical" evidence="7">
    <location>
        <begin position="123"/>
        <end position="145"/>
    </location>
</feature>
<feature type="transmembrane region" description="Helical" evidence="7">
    <location>
        <begin position="98"/>
        <end position="117"/>
    </location>
</feature>
<evidence type="ECO:0000256" key="3">
    <source>
        <dbReference type="ARBA" id="ARBA00022475"/>
    </source>
</evidence>
<dbReference type="InterPro" id="IPR049177">
    <property type="entry name" value="MgtC_SapB_SrpB_YhiD_N"/>
</dbReference>
<comment type="subcellular location">
    <subcellularLocation>
        <location evidence="1">Cell membrane</location>
        <topology evidence="1">Multi-pass membrane protein</topology>
    </subcellularLocation>
</comment>
<accession>C0C3B5</accession>